<evidence type="ECO:0000256" key="1">
    <source>
        <dbReference type="SAM" id="MobiDB-lite"/>
    </source>
</evidence>
<feature type="compositionally biased region" description="Basic and acidic residues" evidence="1">
    <location>
        <begin position="247"/>
        <end position="266"/>
    </location>
</feature>
<dbReference type="EMBL" id="BJWL01000007">
    <property type="protein sequence ID" value="GFY91349.1"/>
    <property type="molecule type" value="Genomic_DNA"/>
</dbReference>
<organism evidence="2 3">
    <name type="scientific">Actinidia rufa</name>
    <dbReference type="NCBI Taxonomy" id="165716"/>
    <lineage>
        <taxon>Eukaryota</taxon>
        <taxon>Viridiplantae</taxon>
        <taxon>Streptophyta</taxon>
        <taxon>Embryophyta</taxon>
        <taxon>Tracheophyta</taxon>
        <taxon>Spermatophyta</taxon>
        <taxon>Magnoliopsida</taxon>
        <taxon>eudicotyledons</taxon>
        <taxon>Gunneridae</taxon>
        <taxon>Pentapetalae</taxon>
        <taxon>asterids</taxon>
        <taxon>Ericales</taxon>
        <taxon>Actinidiaceae</taxon>
        <taxon>Actinidia</taxon>
    </lineage>
</organism>
<feature type="compositionally biased region" description="Polar residues" evidence="1">
    <location>
        <begin position="278"/>
        <end position="290"/>
    </location>
</feature>
<dbReference type="AlphaFoldDB" id="A0A7J0EZG6"/>
<feature type="region of interest" description="Disordered" evidence="1">
    <location>
        <begin position="171"/>
        <end position="197"/>
    </location>
</feature>
<comment type="caution">
    <text evidence="2">The sequence shown here is derived from an EMBL/GenBank/DDBJ whole genome shotgun (WGS) entry which is preliminary data.</text>
</comment>
<accession>A0A7J0EZG6</accession>
<feature type="compositionally biased region" description="Basic and acidic residues" evidence="1">
    <location>
        <begin position="176"/>
        <end position="186"/>
    </location>
</feature>
<evidence type="ECO:0000313" key="2">
    <source>
        <dbReference type="EMBL" id="GFY91349.1"/>
    </source>
</evidence>
<gene>
    <name evidence="2" type="ORF">Acr_07g0015450</name>
</gene>
<evidence type="ECO:0000313" key="3">
    <source>
        <dbReference type="Proteomes" id="UP000585474"/>
    </source>
</evidence>
<protein>
    <submittedName>
        <fullName evidence="2">Uncharacterized protein</fullName>
    </submittedName>
</protein>
<feature type="region of interest" description="Disordered" evidence="1">
    <location>
        <begin position="236"/>
        <end position="290"/>
    </location>
</feature>
<keyword evidence="3" id="KW-1185">Reference proteome</keyword>
<feature type="region of interest" description="Disordered" evidence="1">
    <location>
        <begin position="33"/>
        <end position="54"/>
    </location>
</feature>
<reference evidence="2 3" key="1">
    <citation type="submission" date="2019-07" db="EMBL/GenBank/DDBJ databases">
        <title>De Novo Assembly of kiwifruit Actinidia rufa.</title>
        <authorList>
            <person name="Sugita-Konishi S."/>
            <person name="Sato K."/>
            <person name="Mori E."/>
            <person name="Abe Y."/>
            <person name="Kisaki G."/>
            <person name="Hamano K."/>
            <person name="Suezawa K."/>
            <person name="Otani M."/>
            <person name="Fukuda T."/>
            <person name="Manabe T."/>
            <person name="Gomi K."/>
            <person name="Tabuchi M."/>
            <person name="Akimitsu K."/>
            <person name="Kataoka I."/>
        </authorList>
    </citation>
    <scope>NUCLEOTIDE SEQUENCE [LARGE SCALE GENOMIC DNA]</scope>
    <source>
        <strain evidence="3">cv. Fuchu</strain>
    </source>
</reference>
<sequence>MSDRTYLGDFDSSLPSWIFDHLGEKFYMTDEVNMSPSSPKRDFSNSEGSPKEVSLPSFEKESIMILEDVDHLMESYFLSPCIQIRLPEAGKTMNSACPEDGWEFLEEIGREVGEPTILRWWGVPREWCNGLPRLFRDEPNRIGEVASSVEKKGFYSVPNLFKSKTFRRCFGPPRPKAPEDAGEKQPDSLNSSGDVGMSKRLNLKKIGEKVAQSKGGNSVVGPILAKGAVIGEKRLREDLASSPSKKGKVDDGSKGKEVVKVPEGKKKATPSGDVMCSAATSSPWPREGTSANLSTVLGPTTSILGSPSVAKKLLRGVFPLADKEKVDKLTLDQTATKLFHVIGQSLVLGSSLAVRSRKAGEHASLQEGRATSMESEEFRSSLEFLVAVEDAASKYFGKGFNFCKQQLGQHHPALAINLEDMGLDQDLLAEEDEAEEEKQKVGEN</sequence>
<name>A0A7J0EZG6_9ERIC</name>
<dbReference type="Proteomes" id="UP000585474">
    <property type="component" value="Unassembled WGS sequence"/>
</dbReference>
<proteinExistence type="predicted"/>